<evidence type="ECO:0000313" key="3">
    <source>
        <dbReference type="Proteomes" id="UP000272942"/>
    </source>
</evidence>
<accession>A0A183AY20</accession>
<dbReference type="EMBL" id="UZAN01051660">
    <property type="protein sequence ID" value="VDP89044.1"/>
    <property type="molecule type" value="Genomic_DNA"/>
</dbReference>
<evidence type="ECO:0000256" key="1">
    <source>
        <dbReference type="SAM" id="MobiDB-lite"/>
    </source>
</evidence>
<protein>
    <submittedName>
        <fullName evidence="4">DUF4797 domain-containing protein</fullName>
    </submittedName>
</protein>
<dbReference type="OrthoDB" id="6266332at2759"/>
<feature type="compositionally biased region" description="Polar residues" evidence="1">
    <location>
        <begin position="1"/>
        <end position="10"/>
    </location>
</feature>
<dbReference type="WBParaSite" id="ECPE_0001189001-mRNA-1">
    <property type="protein sequence ID" value="ECPE_0001189001-mRNA-1"/>
    <property type="gene ID" value="ECPE_0001189001"/>
</dbReference>
<dbReference type="AlphaFoldDB" id="A0A183AY20"/>
<gene>
    <name evidence="2" type="ORF">ECPE_LOCUS11855</name>
</gene>
<evidence type="ECO:0000313" key="4">
    <source>
        <dbReference type="WBParaSite" id="ECPE_0001189001-mRNA-1"/>
    </source>
</evidence>
<proteinExistence type="predicted"/>
<feature type="region of interest" description="Disordered" evidence="1">
    <location>
        <begin position="49"/>
        <end position="86"/>
    </location>
</feature>
<keyword evidence="3" id="KW-1185">Reference proteome</keyword>
<dbReference type="Proteomes" id="UP000272942">
    <property type="component" value="Unassembled WGS sequence"/>
</dbReference>
<reference evidence="2 3" key="2">
    <citation type="submission" date="2018-11" db="EMBL/GenBank/DDBJ databases">
        <authorList>
            <consortium name="Pathogen Informatics"/>
        </authorList>
    </citation>
    <scope>NUCLEOTIDE SEQUENCE [LARGE SCALE GENOMIC DNA]</scope>
    <source>
        <strain evidence="2 3">Egypt</strain>
    </source>
</reference>
<sequence>MSDNGTQPQTRSRRPKRLPVKTSDDNVLGISWKEERELRRAIYVSLRDQHHPSPGQSWVISKLRSRRSSRTNRSDNLRPTNPPPGTYLLRGSRQRFSSAISGITDVSNNVRPNGNNLRRAKLRATARLNGITSPLSRLNSPDWSSTFSNGIPNSSPTTYTNMPVKRSDVSICSFYVSTGVHYR</sequence>
<feature type="region of interest" description="Disordered" evidence="1">
    <location>
        <begin position="1"/>
        <end position="26"/>
    </location>
</feature>
<organism evidence="4">
    <name type="scientific">Echinostoma caproni</name>
    <dbReference type="NCBI Taxonomy" id="27848"/>
    <lineage>
        <taxon>Eukaryota</taxon>
        <taxon>Metazoa</taxon>
        <taxon>Spiralia</taxon>
        <taxon>Lophotrochozoa</taxon>
        <taxon>Platyhelminthes</taxon>
        <taxon>Trematoda</taxon>
        <taxon>Digenea</taxon>
        <taxon>Plagiorchiida</taxon>
        <taxon>Echinostomata</taxon>
        <taxon>Echinostomatoidea</taxon>
        <taxon>Echinostomatidae</taxon>
        <taxon>Echinostoma</taxon>
    </lineage>
</organism>
<name>A0A183AY20_9TREM</name>
<evidence type="ECO:0000313" key="2">
    <source>
        <dbReference type="EMBL" id="VDP89044.1"/>
    </source>
</evidence>
<reference evidence="4" key="1">
    <citation type="submission" date="2016-06" db="UniProtKB">
        <authorList>
            <consortium name="WormBaseParasite"/>
        </authorList>
    </citation>
    <scope>IDENTIFICATION</scope>
</reference>